<sequence length="43" mass="4432">MAPSCSRLFTAILMASGSGASTNSKFCTSLTPKASILRTAVPR</sequence>
<proteinExistence type="predicted"/>
<name>A0A0A9GUI8_ARUDO</name>
<reference evidence="1" key="1">
    <citation type="submission" date="2014-09" db="EMBL/GenBank/DDBJ databases">
        <authorList>
            <person name="Magalhaes I.L.F."/>
            <person name="Oliveira U."/>
            <person name="Santos F.R."/>
            <person name="Vidigal T.H.D.A."/>
            <person name="Brescovit A.D."/>
            <person name="Santos A.J."/>
        </authorList>
    </citation>
    <scope>NUCLEOTIDE SEQUENCE</scope>
    <source>
        <tissue evidence="1">Shoot tissue taken approximately 20 cm above the soil surface</tissue>
    </source>
</reference>
<organism evidence="1">
    <name type="scientific">Arundo donax</name>
    <name type="common">Giant reed</name>
    <name type="synonym">Donax arundinaceus</name>
    <dbReference type="NCBI Taxonomy" id="35708"/>
    <lineage>
        <taxon>Eukaryota</taxon>
        <taxon>Viridiplantae</taxon>
        <taxon>Streptophyta</taxon>
        <taxon>Embryophyta</taxon>
        <taxon>Tracheophyta</taxon>
        <taxon>Spermatophyta</taxon>
        <taxon>Magnoliopsida</taxon>
        <taxon>Liliopsida</taxon>
        <taxon>Poales</taxon>
        <taxon>Poaceae</taxon>
        <taxon>PACMAD clade</taxon>
        <taxon>Arundinoideae</taxon>
        <taxon>Arundineae</taxon>
        <taxon>Arundo</taxon>
    </lineage>
</organism>
<dbReference type="AlphaFoldDB" id="A0A0A9GUI8"/>
<accession>A0A0A9GUI8</accession>
<dbReference type="EMBL" id="GBRH01169231">
    <property type="protein sequence ID" value="JAE28665.1"/>
    <property type="molecule type" value="Transcribed_RNA"/>
</dbReference>
<evidence type="ECO:0000313" key="1">
    <source>
        <dbReference type="EMBL" id="JAE28665.1"/>
    </source>
</evidence>
<reference evidence="1" key="2">
    <citation type="journal article" date="2015" name="Data Brief">
        <title>Shoot transcriptome of the giant reed, Arundo donax.</title>
        <authorList>
            <person name="Barrero R.A."/>
            <person name="Guerrero F.D."/>
            <person name="Moolhuijzen P."/>
            <person name="Goolsby J.A."/>
            <person name="Tidwell J."/>
            <person name="Bellgard S.E."/>
            <person name="Bellgard M.I."/>
        </authorList>
    </citation>
    <scope>NUCLEOTIDE SEQUENCE</scope>
    <source>
        <tissue evidence="1">Shoot tissue taken approximately 20 cm above the soil surface</tissue>
    </source>
</reference>
<protein>
    <submittedName>
        <fullName evidence="1">Uncharacterized protein</fullName>
    </submittedName>
</protein>